<sequence>MIKPKFSDEYGIDLKPFKHGASLHRLFKSRIGYSRHIRQHNGQAPYRCCGKMFFDKDKLKMHRYCRPSREIDLDFTCI</sequence>
<dbReference type="Proteomes" id="UP000828390">
    <property type="component" value="Unassembled WGS sequence"/>
</dbReference>
<protein>
    <recommendedName>
        <fullName evidence="3">C2H2-type domain-containing protein</fullName>
    </recommendedName>
</protein>
<proteinExistence type="predicted"/>
<reference evidence="1" key="1">
    <citation type="journal article" date="2019" name="bioRxiv">
        <title>The Genome of the Zebra Mussel, Dreissena polymorpha: A Resource for Invasive Species Research.</title>
        <authorList>
            <person name="McCartney M.A."/>
            <person name="Auch B."/>
            <person name="Kono T."/>
            <person name="Mallez S."/>
            <person name="Zhang Y."/>
            <person name="Obille A."/>
            <person name="Becker A."/>
            <person name="Abrahante J.E."/>
            <person name="Garbe J."/>
            <person name="Badalamenti J.P."/>
            <person name="Herman A."/>
            <person name="Mangelson H."/>
            <person name="Liachko I."/>
            <person name="Sullivan S."/>
            <person name="Sone E.D."/>
            <person name="Koren S."/>
            <person name="Silverstein K.A.T."/>
            <person name="Beckman K.B."/>
            <person name="Gohl D.M."/>
        </authorList>
    </citation>
    <scope>NUCLEOTIDE SEQUENCE</scope>
    <source>
        <strain evidence="1">Duluth1</strain>
        <tissue evidence="1">Whole animal</tissue>
    </source>
</reference>
<accession>A0A9D4GIB3</accession>
<comment type="caution">
    <text evidence="1">The sequence shown here is derived from an EMBL/GenBank/DDBJ whole genome shotgun (WGS) entry which is preliminary data.</text>
</comment>
<reference evidence="1" key="2">
    <citation type="submission" date="2020-11" db="EMBL/GenBank/DDBJ databases">
        <authorList>
            <person name="McCartney M.A."/>
            <person name="Auch B."/>
            <person name="Kono T."/>
            <person name="Mallez S."/>
            <person name="Becker A."/>
            <person name="Gohl D.M."/>
            <person name="Silverstein K.A.T."/>
            <person name="Koren S."/>
            <person name="Bechman K.B."/>
            <person name="Herman A."/>
            <person name="Abrahante J.E."/>
            <person name="Garbe J."/>
        </authorList>
    </citation>
    <scope>NUCLEOTIDE SEQUENCE</scope>
    <source>
        <strain evidence="1">Duluth1</strain>
        <tissue evidence="1">Whole animal</tissue>
    </source>
</reference>
<evidence type="ECO:0000313" key="1">
    <source>
        <dbReference type="EMBL" id="KAH3817615.1"/>
    </source>
</evidence>
<dbReference type="InterPro" id="IPR036236">
    <property type="entry name" value="Znf_C2H2_sf"/>
</dbReference>
<dbReference type="SUPFAM" id="SSF57667">
    <property type="entry name" value="beta-beta-alpha zinc fingers"/>
    <property type="match status" value="1"/>
</dbReference>
<dbReference type="AlphaFoldDB" id="A0A9D4GIB3"/>
<dbReference type="EMBL" id="JAIWYP010000005">
    <property type="protein sequence ID" value="KAH3817615.1"/>
    <property type="molecule type" value="Genomic_DNA"/>
</dbReference>
<organism evidence="1 2">
    <name type="scientific">Dreissena polymorpha</name>
    <name type="common">Zebra mussel</name>
    <name type="synonym">Mytilus polymorpha</name>
    <dbReference type="NCBI Taxonomy" id="45954"/>
    <lineage>
        <taxon>Eukaryota</taxon>
        <taxon>Metazoa</taxon>
        <taxon>Spiralia</taxon>
        <taxon>Lophotrochozoa</taxon>
        <taxon>Mollusca</taxon>
        <taxon>Bivalvia</taxon>
        <taxon>Autobranchia</taxon>
        <taxon>Heteroconchia</taxon>
        <taxon>Euheterodonta</taxon>
        <taxon>Imparidentia</taxon>
        <taxon>Neoheterodontei</taxon>
        <taxon>Myida</taxon>
        <taxon>Dreissenoidea</taxon>
        <taxon>Dreissenidae</taxon>
        <taxon>Dreissena</taxon>
    </lineage>
</organism>
<evidence type="ECO:0000313" key="2">
    <source>
        <dbReference type="Proteomes" id="UP000828390"/>
    </source>
</evidence>
<keyword evidence="2" id="KW-1185">Reference proteome</keyword>
<gene>
    <name evidence="1" type="ORF">DPMN_119165</name>
</gene>
<evidence type="ECO:0008006" key="3">
    <source>
        <dbReference type="Google" id="ProtNLM"/>
    </source>
</evidence>
<dbReference type="Gene3D" id="3.30.160.60">
    <property type="entry name" value="Classic Zinc Finger"/>
    <property type="match status" value="1"/>
</dbReference>
<name>A0A9D4GIB3_DREPO</name>